<evidence type="ECO:0000259" key="1">
    <source>
        <dbReference type="Pfam" id="PF09862"/>
    </source>
</evidence>
<feature type="domain" description="DUF2089" evidence="2">
    <location>
        <begin position="4"/>
        <end position="34"/>
    </location>
</feature>
<protein>
    <submittedName>
        <fullName evidence="3">DUF2089 domain-containing protein</fullName>
    </submittedName>
</protein>
<dbReference type="Proteomes" id="UP000603141">
    <property type="component" value="Unassembled WGS sequence"/>
</dbReference>
<evidence type="ECO:0000313" key="3">
    <source>
        <dbReference type="EMBL" id="MBK1883635.1"/>
    </source>
</evidence>
<dbReference type="Pfam" id="PF09862">
    <property type="entry name" value="DUF2089"/>
    <property type="match status" value="1"/>
</dbReference>
<dbReference type="EMBL" id="JAENIJ010000024">
    <property type="protein sequence ID" value="MBK1883635.1"/>
    <property type="molecule type" value="Genomic_DNA"/>
</dbReference>
<comment type="caution">
    <text evidence="3">The sequence shown here is derived from an EMBL/GenBank/DDBJ whole genome shotgun (WGS) entry which is preliminary data.</text>
</comment>
<dbReference type="AlphaFoldDB" id="A0A934S957"/>
<sequence length="118" mass="13238">MTRCPFCTGQLLISRLACDTCDTRIDSELPVPPFFKLPPDLQDFVLIFLRCQGKIRDVEKELGISYPTVCKRLALVNELLGNQSAPRDTKQILEELERGEITASEASQLLKQKSSNPS</sequence>
<proteinExistence type="predicted"/>
<dbReference type="Pfam" id="PF22747">
    <property type="entry name" value="Zn_ribbon_DUF2089"/>
    <property type="match status" value="1"/>
</dbReference>
<keyword evidence="4" id="KW-1185">Reference proteome</keyword>
<dbReference type="InterPro" id="IPR018658">
    <property type="entry name" value="DUF2089"/>
</dbReference>
<evidence type="ECO:0000259" key="2">
    <source>
        <dbReference type="Pfam" id="PF22747"/>
    </source>
</evidence>
<reference evidence="3" key="1">
    <citation type="submission" date="2021-01" db="EMBL/GenBank/DDBJ databases">
        <title>Modified the classification status of verrucomicrobia.</title>
        <authorList>
            <person name="Feng X."/>
        </authorList>
    </citation>
    <scope>NUCLEOTIDE SEQUENCE</scope>
    <source>
        <strain evidence="3">KCTC 22041</strain>
    </source>
</reference>
<name>A0A934S957_9BACT</name>
<feature type="domain" description="DUF2089" evidence="1">
    <location>
        <begin position="37"/>
        <end position="81"/>
    </location>
</feature>
<gene>
    <name evidence="3" type="ORF">JIN85_14525</name>
</gene>
<accession>A0A934S957</accession>
<organism evidence="3 4">
    <name type="scientific">Luteolibacter pohnpeiensis</name>
    <dbReference type="NCBI Taxonomy" id="454153"/>
    <lineage>
        <taxon>Bacteria</taxon>
        <taxon>Pseudomonadati</taxon>
        <taxon>Verrucomicrobiota</taxon>
        <taxon>Verrucomicrobiia</taxon>
        <taxon>Verrucomicrobiales</taxon>
        <taxon>Verrucomicrobiaceae</taxon>
        <taxon>Luteolibacter</taxon>
    </lineage>
</organism>
<dbReference type="InterPro" id="IPR053957">
    <property type="entry name" value="DUF2089_Zn_ribbon"/>
</dbReference>
<evidence type="ECO:0000313" key="4">
    <source>
        <dbReference type="Proteomes" id="UP000603141"/>
    </source>
</evidence>